<evidence type="ECO:0000256" key="4">
    <source>
        <dbReference type="ARBA" id="ARBA00022692"/>
    </source>
</evidence>
<feature type="transmembrane region" description="Helical" evidence="7">
    <location>
        <begin position="49"/>
        <end position="69"/>
    </location>
</feature>
<accession>A0A9D1K740</accession>
<sequence>MVHDGIAELLGAWASELNGWSALLRIALSVLLASIVGCERSSKRHSAGLRTFMIVSLASTTAALVQVYLMDMGEGAAWVSAAVVIGSAIVSGYSILFSSKGQIRGLTTSAALWTCGIIGLAVGMGLYTAALIACAALLVSLSVFPTIEKYLKDRSNHFEVHLELKNKSDLCSFTATIRRLGMRIDDIELNPAYLNSGLSVYTVSFTISSRELKKYKKHSEIIEALRSLDYISHIEEMV</sequence>
<dbReference type="PRINTS" id="PR01837">
    <property type="entry name" value="MGTCSAPBPROT"/>
</dbReference>
<dbReference type="AlphaFoldDB" id="A0A9D1K740"/>
<keyword evidence="4 7" id="KW-0812">Transmembrane</keyword>
<comment type="similarity">
    <text evidence="2">Belongs to the MgtC/SapB family.</text>
</comment>
<evidence type="ECO:0000256" key="2">
    <source>
        <dbReference type="ARBA" id="ARBA00009298"/>
    </source>
</evidence>
<dbReference type="PANTHER" id="PTHR33778">
    <property type="entry name" value="PROTEIN MGTC"/>
    <property type="match status" value="1"/>
</dbReference>
<name>A0A9D1K740_9FIRM</name>
<reference evidence="9" key="1">
    <citation type="submission" date="2020-10" db="EMBL/GenBank/DDBJ databases">
        <authorList>
            <person name="Gilroy R."/>
        </authorList>
    </citation>
    <scope>NUCLEOTIDE SEQUENCE</scope>
    <source>
        <strain evidence="9">ChiHecec3B27-6122</strain>
    </source>
</reference>
<feature type="transmembrane region" description="Helical" evidence="7">
    <location>
        <begin position="75"/>
        <end position="96"/>
    </location>
</feature>
<comment type="caution">
    <text evidence="9">The sequence shown here is derived from an EMBL/GenBank/DDBJ whole genome shotgun (WGS) entry which is preliminary data.</text>
</comment>
<feature type="domain" description="MgtC/SapB/SrpB/YhiD N-terminal" evidence="8">
    <location>
        <begin position="27"/>
        <end position="149"/>
    </location>
</feature>
<comment type="subcellular location">
    <subcellularLocation>
        <location evidence="1">Cell membrane</location>
        <topology evidence="1">Multi-pass membrane protein</topology>
    </subcellularLocation>
</comment>
<dbReference type="Proteomes" id="UP000886876">
    <property type="component" value="Unassembled WGS sequence"/>
</dbReference>
<evidence type="ECO:0000256" key="1">
    <source>
        <dbReference type="ARBA" id="ARBA00004651"/>
    </source>
</evidence>
<keyword evidence="5 7" id="KW-1133">Transmembrane helix</keyword>
<proteinExistence type="inferred from homology"/>
<dbReference type="PANTHER" id="PTHR33778:SF1">
    <property type="entry name" value="MAGNESIUM TRANSPORTER YHID-RELATED"/>
    <property type="match status" value="1"/>
</dbReference>
<organism evidence="9 10">
    <name type="scientific">Candidatus Scatomorpha pullistercoris</name>
    <dbReference type="NCBI Taxonomy" id="2840929"/>
    <lineage>
        <taxon>Bacteria</taxon>
        <taxon>Bacillati</taxon>
        <taxon>Bacillota</taxon>
        <taxon>Clostridia</taxon>
        <taxon>Eubacteriales</taxon>
        <taxon>Candidatus Scatomorpha</taxon>
    </lineage>
</organism>
<dbReference type="InterPro" id="IPR003416">
    <property type="entry name" value="MgtC/SapB/SrpB/YhiD_fam"/>
</dbReference>
<reference evidence="9" key="2">
    <citation type="journal article" date="2021" name="PeerJ">
        <title>Extensive microbial diversity within the chicken gut microbiome revealed by metagenomics and culture.</title>
        <authorList>
            <person name="Gilroy R."/>
            <person name="Ravi A."/>
            <person name="Getino M."/>
            <person name="Pursley I."/>
            <person name="Horton D.L."/>
            <person name="Alikhan N.F."/>
            <person name="Baker D."/>
            <person name="Gharbi K."/>
            <person name="Hall N."/>
            <person name="Watson M."/>
            <person name="Adriaenssens E.M."/>
            <person name="Foster-Nyarko E."/>
            <person name="Jarju S."/>
            <person name="Secka A."/>
            <person name="Antonio M."/>
            <person name="Oren A."/>
            <person name="Chaudhuri R.R."/>
            <person name="La Ragione R."/>
            <person name="Hildebrand F."/>
            <person name="Pallen M.J."/>
        </authorList>
    </citation>
    <scope>NUCLEOTIDE SEQUENCE</scope>
    <source>
        <strain evidence="9">ChiHecec3B27-6122</strain>
    </source>
</reference>
<evidence type="ECO:0000256" key="6">
    <source>
        <dbReference type="ARBA" id="ARBA00023136"/>
    </source>
</evidence>
<dbReference type="Pfam" id="PF02308">
    <property type="entry name" value="MgtC"/>
    <property type="match status" value="1"/>
</dbReference>
<dbReference type="EMBL" id="DVJS01000011">
    <property type="protein sequence ID" value="HIS96433.1"/>
    <property type="molecule type" value="Genomic_DNA"/>
</dbReference>
<feature type="transmembrane region" description="Helical" evidence="7">
    <location>
        <begin position="128"/>
        <end position="147"/>
    </location>
</feature>
<evidence type="ECO:0000259" key="8">
    <source>
        <dbReference type="Pfam" id="PF02308"/>
    </source>
</evidence>
<feature type="transmembrane region" description="Helical" evidence="7">
    <location>
        <begin position="20"/>
        <end position="37"/>
    </location>
</feature>
<evidence type="ECO:0000256" key="3">
    <source>
        <dbReference type="ARBA" id="ARBA00022475"/>
    </source>
</evidence>
<protein>
    <submittedName>
        <fullName evidence="9">MgtC/SapB family protein</fullName>
    </submittedName>
</protein>
<dbReference type="InterPro" id="IPR049177">
    <property type="entry name" value="MgtC_SapB_SrpB_YhiD_N"/>
</dbReference>
<keyword evidence="3" id="KW-1003">Cell membrane</keyword>
<evidence type="ECO:0000313" key="9">
    <source>
        <dbReference type="EMBL" id="HIS96433.1"/>
    </source>
</evidence>
<dbReference type="GO" id="GO:0005886">
    <property type="term" value="C:plasma membrane"/>
    <property type="evidence" value="ECO:0007669"/>
    <property type="project" value="UniProtKB-SubCell"/>
</dbReference>
<evidence type="ECO:0000256" key="5">
    <source>
        <dbReference type="ARBA" id="ARBA00022989"/>
    </source>
</evidence>
<gene>
    <name evidence="9" type="ORF">IAD42_00490</name>
</gene>
<evidence type="ECO:0000313" key="10">
    <source>
        <dbReference type="Proteomes" id="UP000886876"/>
    </source>
</evidence>
<evidence type="ECO:0000256" key="7">
    <source>
        <dbReference type="SAM" id="Phobius"/>
    </source>
</evidence>
<keyword evidence="6 7" id="KW-0472">Membrane</keyword>